<evidence type="ECO:0000256" key="1">
    <source>
        <dbReference type="SAM" id="Coils"/>
    </source>
</evidence>
<dbReference type="PANTHER" id="PTHR21734">
    <property type="entry name" value="INHIBITOR OF NUCLEAR FACTOR KAPPA-B KINASE-INTERACTING PROTEIN"/>
    <property type="match status" value="1"/>
</dbReference>
<evidence type="ECO:0000313" key="2">
    <source>
        <dbReference type="Ensembl" id="ENSEBUP00000003562.1"/>
    </source>
</evidence>
<dbReference type="Ensembl" id="ENSEBUT00000003938.1">
    <property type="protein sequence ID" value="ENSEBUP00000003562.1"/>
    <property type="gene ID" value="ENSEBUG00000002568.1"/>
</dbReference>
<protein>
    <submittedName>
        <fullName evidence="2">Uncharacterized protein</fullName>
    </submittedName>
</protein>
<dbReference type="PANTHER" id="PTHR21734:SF11">
    <property type="entry name" value="INHIBITOR OF NUCLEAR FACTOR KAPPA-B KINASE-INTERACTING PROTEIN"/>
    <property type="match status" value="1"/>
</dbReference>
<sequence>MGCFNRWCNPGVGLVVMVVAWDPRVLSGLNSAILFSREGPFSSFNIKCFKMLQIEQLEENLKNIQMQRIRTVKRRERTAEERRNLIKQLERATTKIQRAREFWNRKIDELATGIGKLQNTTRNHHATSAENLSLVEQQLLSQKQQLEDLEDSTRRNIKTIKWQAEEDVSNVYTWISQTVSYIDSLEKRSHTLIRESKLSSKDSTRPSMLHRYLPRVREVLFSLFILSRDIVQTREKHLAQLYSISRMPANIASTSHGLRVQGALLGLEFVFAHGAIQKGLAIAAGRGGDSASNDGLFFFSTSSSS</sequence>
<keyword evidence="3" id="KW-1185">Reference proteome</keyword>
<reference evidence="2" key="1">
    <citation type="submission" date="2025-08" db="UniProtKB">
        <authorList>
            <consortium name="Ensembl"/>
        </authorList>
    </citation>
    <scope>IDENTIFICATION</scope>
</reference>
<dbReference type="InterPro" id="IPR024152">
    <property type="entry name" value="Inh_kappa-B_kinase-int"/>
</dbReference>
<feature type="coiled-coil region" evidence="1">
    <location>
        <begin position="54"/>
        <end position="102"/>
    </location>
</feature>
<proteinExistence type="predicted"/>
<keyword evidence="1" id="KW-0175">Coiled coil</keyword>
<evidence type="ECO:0000313" key="3">
    <source>
        <dbReference type="Proteomes" id="UP000694388"/>
    </source>
</evidence>
<name>A0A8C4NBD8_EPTBU</name>
<accession>A0A8C4NBD8</accession>
<reference evidence="2" key="2">
    <citation type="submission" date="2025-09" db="UniProtKB">
        <authorList>
            <consortium name="Ensembl"/>
        </authorList>
    </citation>
    <scope>IDENTIFICATION</scope>
</reference>
<dbReference type="AlphaFoldDB" id="A0A8C4NBD8"/>
<organism evidence="2 3">
    <name type="scientific">Eptatretus burgeri</name>
    <name type="common">Inshore hagfish</name>
    <dbReference type="NCBI Taxonomy" id="7764"/>
    <lineage>
        <taxon>Eukaryota</taxon>
        <taxon>Metazoa</taxon>
        <taxon>Chordata</taxon>
        <taxon>Craniata</taxon>
        <taxon>Vertebrata</taxon>
        <taxon>Cyclostomata</taxon>
        <taxon>Myxini</taxon>
        <taxon>Myxiniformes</taxon>
        <taxon>Myxinidae</taxon>
        <taxon>Eptatretinae</taxon>
        <taxon>Eptatretus</taxon>
    </lineage>
</organism>
<dbReference type="Proteomes" id="UP000694388">
    <property type="component" value="Unplaced"/>
</dbReference>